<sequence>MSAQYLKNIEFEKALKLSELVEYQPGQVVSRTLVQNNHVGVTLFSFDKGEQISSHASSGDAMVNVLAGKARITIGDKEYTVSEGESIVMPNNVPHALYAEEQFKMQLTVVFPY</sequence>
<evidence type="ECO:0000259" key="1">
    <source>
        <dbReference type="Pfam" id="PF07883"/>
    </source>
</evidence>
<dbReference type="InterPro" id="IPR011051">
    <property type="entry name" value="RmlC_Cupin_sf"/>
</dbReference>
<dbReference type="STRING" id="1121322.SAMN02745136_02546"/>
<evidence type="ECO:0000313" key="2">
    <source>
        <dbReference type="EMBL" id="SHK46706.1"/>
    </source>
</evidence>
<dbReference type="Pfam" id="PF07883">
    <property type="entry name" value="Cupin_2"/>
    <property type="match status" value="1"/>
</dbReference>
<dbReference type="InterPro" id="IPR013096">
    <property type="entry name" value="Cupin_2"/>
</dbReference>
<evidence type="ECO:0000313" key="3">
    <source>
        <dbReference type="Proteomes" id="UP000184386"/>
    </source>
</evidence>
<dbReference type="Proteomes" id="UP000184386">
    <property type="component" value="Unassembled WGS sequence"/>
</dbReference>
<reference evidence="2 3" key="1">
    <citation type="submission" date="2016-11" db="EMBL/GenBank/DDBJ databases">
        <authorList>
            <person name="Jaros S."/>
            <person name="Januszkiewicz K."/>
            <person name="Wedrychowicz H."/>
        </authorList>
    </citation>
    <scope>NUCLEOTIDE SEQUENCE [LARGE SCALE GENOMIC DNA]</scope>
    <source>
        <strain evidence="2 3">DSM 15929</strain>
    </source>
</reference>
<dbReference type="OrthoDB" id="9793184at2"/>
<dbReference type="PANTHER" id="PTHR37694">
    <property type="entry name" value="SLR8022 PROTEIN"/>
    <property type="match status" value="1"/>
</dbReference>
<accession>A0A1M6SPX6</accession>
<dbReference type="EMBL" id="FRAC01000012">
    <property type="protein sequence ID" value="SHK46706.1"/>
    <property type="molecule type" value="Genomic_DNA"/>
</dbReference>
<dbReference type="InterPro" id="IPR014710">
    <property type="entry name" value="RmlC-like_jellyroll"/>
</dbReference>
<keyword evidence="3" id="KW-1185">Reference proteome</keyword>
<protein>
    <submittedName>
        <fullName evidence="2">Cupin domain protein</fullName>
    </submittedName>
</protein>
<dbReference type="SUPFAM" id="SSF51182">
    <property type="entry name" value="RmlC-like cupins"/>
    <property type="match status" value="1"/>
</dbReference>
<feature type="domain" description="Cupin type-2" evidence="1">
    <location>
        <begin position="43"/>
        <end position="111"/>
    </location>
</feature>
<dbReference type="RefSeq" id="WP_073276453.1">
    <property type="nucleotide sequence ID" value="NZ_FRAC01000012.1"/>
</dbReference>
<proteinExistence type="predicted"/>
<name>A0A1M6SPX6_9FIRM</name>
<dbReference type="PANTHER" id="PTHR37694:SF1">
    <property type="entry name" value="SLR8022 PROTEIN"/>
    <property type="match status" value="1"/>
</dbReference>
<dbReference type="Gene3D" id="2.60.120.10">
    <property type="entry name" value="Jelly Rolls"/>
    <property type="match status" value="1"/>
</dbReference>
<gene>
    <name evidence="2" type="ORF">SAMN02745136_02546</name>
</gene>
<dbReference type="AlphaFoldDB" id="A0A1M6SPX6"/>
<organism evidence="2 3">
    <name type="scientific">Anaerocolumna jejuensis DSM 15929</name>
    <dbReference type="NCBI Taxonomy" id="1121322"/>
    <lineage>
        <taxon>Bacteria</taxon>
        <taxon>Bacillati</taxon>
        <taxon>Bacillota</taxon>
        <taxon>Clostridia</taxon>
        <taxon>Lachnospirales</taxon>
        <taxon>Lachnospiraceae</taxon>
        <taxon>Anaerocolumna</taxon>
    </lineage>
</organism>
<dbReference type="CDD" id="cd02230">
    <property type="entry name" value="cupin_HP0902-like"/>
    <property type="match status" value="1"/>
</dbReference>